<protein>
    <recommendedName>
        <fullName evidence="3 9">Lactoylglutathione lyase</fullName>
        <ecNumber evidence="3 9">4.4.1.5</ecNumber>
    </recommendedName>
    <alternativeName>
        <fullName evidence="9">Glyoxalase I</fullName>
    </alternativeName>
</protein>
<feature type="domain" description="VOC" evidence="10">
    <location>
        <begin position="9"/>
        <end position="151"/>
    </location>
</feature>
<dbReference type="EC" id="4.4.1.5" evidence="3 9"/>
<dbReference type="GeneID" id="90072358"/>
<feature type="binding site" evidence="8">
    <location>
        <position position="305"/>
    </location>
    <ligand>
        <name>Zn(2+)</name>
        <dbReference type="ChEBI" id="CHEBI:29105"/>
        <note>ligand shared between dimeric partners</note>
    </ligand>
</feature>
<feature type="domain" description="VOC" evidence="10">
    <location>
        <begin position="167"/>
        <end position="309"/>
    </location>
</feature>
<evidence type="ECO:0000256" key="9">
    <source>
        <dbReference type="RuleBase" id="RU361179"/>
    </source>
</evidence>
<evidence type="ECO:0000313" key="12">
    <source>
        <dbReference type="Proteomes" id="UP001360560"/>
    </source>
</evidence>
<keyword evidence="4 8" id="KW-0479">Metal-binding</keyword>
<dbReference type="CDD" id="cd07233">
    <property type="entry name" value="GlxI_Zn"/>
    <property type="match status" value="2"/>
</dbReference>
<comment type="similarity">
    <text evidence="2 9">Belongs to the glyoxalase I family.</text>
</comment>
<evidence type="ECO:0000313" key="11">
    <source>
        <dbReference type="EMBL" id="GMM34379.1"/>
    </source>
</evidence>
<keyword evidence="6 9" id="KW-0456">Lyase</keyword>
<dbReference type="GO" id="GO:0046872">
    <property type="term" value="F:metal ion binding"/>
    <property type="evidence" value="ECO:0007669"/>
    <property type="project" value="UniProtKB-UniRule"/>
</dbReference>
<feature type="binding site" evidence="8">
    <location>
        <position position="230"/>
    </location>
    <ligand>
        <name>Zn(2+)</name>
        <dbReference type="ChEBI" id="CHEBI:29105"/>
        <note>ligand shared between dimeric partners</note>
    </ligand>
</feature>
<dbReference type="InterPro" id="IPR037523">
    <property type="entry name" value="VOC_core"/>
</dbReference>
<comment type="pathway">
    <text evidence="1 9">Secondary metabolite metabolism; methylglyoxal degradation; (R)-lactate from methylglyoxal: step 1/2.</text>
</comment>
<name>A0AAV5QIX8_9ASCO</name>
<dbReference type="PROSITE" id="PS00935">
    <property type="entry name" value="GLYOXALASE_I_2"/>
    <property type="match status" value="2"/>
</dbReference>
<sequence>MVSFDPSLTFNHTCLRVKDPKVSIEFYVKNFGLELLKKLDFPEKKFTLYILALNYPGNKGYNKNWAEREGVLELCHNYGSESDPNFKINNGNADPHRGFGHICFTVDNINACCDALESSGVSFKKKLTDGRQKDIAFVLDPDGYWVELINNKAIQPVEYKTEISTYKFNHTMIRVKDAKKSLDFYQNVLGMSLVDTLEFPAAKFTLYFLGYEFDDHSKGKHFSSRQSLLELTHNWGTEDDPDFSYHNGNDEPAGYGHIGVSVKDPASMCKQIEEEYPEVQWVAKYGSFFLNNIAFVKDPDNYWIEILPSNLMAETHDCPGCSGELKDENK</sequence>
<keyword evidence="12" id="KW-1185">Reference proteome</keyword>
<accession>A0AAV5QIX8</accession>
<reference evidence="11 12" key="1">
    <citation type="journal article" date="2023" name="Elife">
        <title>Identification of key yeast species and microbe-microbe interactions impacting larval growth of Drosophila in the wild.</title>
        <authorList>
            <person name="Mure A."/>
            <person name="Sugiura Y."/>
            <person name="Maeda R."/>
            <person name="Honda K."/>
            <person name="Sakurai N."/>
            <person name="Takahashi Y."/>
            <person name="Watada M."/>
            <person name="Katoh T."/>
            <person name="Gotoh A."/>
            <person name="Gotoh Y."/>
            <person name="Taniguchi I."/>
            <person name="Nakamura K."/>
            <person name="Hayashi T."/>
            <person name="Katayama T."/>
            <person name="Uemura T."/>
            <person name="Hattori Y."/>
        </authorList>
    </citation>
    <scope>NUCLEOTIDE SEQUENCE [LARGE SCALE GENOMIC DNA]</scope>
    <source>
        <strain evidence="11 12">SC-9</strain>
    </source>
</reference>
<evidence type="ECO:0000256" key="5">
    <source>
        <dbReference type="ARBA" id="ARBA00022833"/>
    </source>
</evidence>
<comment type="caution">
    <text evidence="11">The sequence shown here is derived from an EMBL/GenBank/DDBJ whole genome shotgun (WGS) entry which is preliminary data.</text>
</comment>
<organism evidence="11 12">
    <name type="scientific">Saccharomycopsis crataegensis</name>
    <dbReference type="NCBI Taxonomy" id="43959"/>
    <lineage>
        <taxon>Eukaryota</taxon>
        <taxon>Fungi</taxon>
        <taxon>Dikarya</taxon>
        <taxon>Ascomycota</taxon>
        <taxon>Saccharomycotina</taxon>
        <taxon>Saccharomycetes</taxon>
        <taxon>Saccharomycopsidaceae</taxon>
        <taxon>Saccharomycopsis</taxon>
    </lineage>
</organism>
<comment type="catalytic activity">
    <reaction evidence="9">
        <text>(R)-S-lactoylglutathione = methylglyoxal + glutathione</text>
        <dbReference type="Rhea" id="RHEA:19069"/>
        <dbReference type="ChEBI" id="CHEBI:17158"/>
        <dbReference type="ChEBI" id="CHEBI:57474"/>
        <dbReference type="ChEBI" id="CHEBI:57925"/>
        <dbReference type="EC" id="4.4.1.5"/>
    </reaction>
</comment>
<dbReference type="EMBL" id="BTFZ01000002">
    <property type="protein sequence ID" value="GMM34379.1"/>
    <property type="molecule type" value="Genomic_DNA"/>
</dbReference>
<evidence type="ECO:0000256" key="1">
    <source>
        <dbReference type="ARBA" id="ARBA00005008"/>
    </source>
</evidence>
<evidence type="ECO:0000259" key="10">
    <source>
        <dbReference type="PROSITE" id="PS51819"/>
    </source>
</evidence>
<evidence type="ECO:0000256" key="7">
    <source>
        <dbReference type="PIRSR" id="PIRSR604361-1"/>
    </source>
</evidence>
<dbReference type="InterPro" id="IPR004360">
    <property type="entry name" value="Glyas_Fos-R_dOase_dom"/>
</dbReference>
<evidence type="ECO:0000256" key="3">
    <source>
        <dbReference type="ARBA" id="ARBA00012081"/>
    </source>
</evidence>
<comment type="function">
    <text evidence="9">Catalyzes the conversion of hemimercaptal, formed from methylglyoxal and glutathione, to S-lactoylglutathione.</text>
</comment>
<dbReference type="Proteomes" id="UP001360560">
    <property type="component" value="Unassembled WGS sequence"/>
</dbReference>
<evidence type="ECO:0000256" key="8">
    <source>
        <dbReference type="PIRSR" id="PIRSR604361-3"/>
    </source>
</evidence>
<dbReference type="InterPro" id="IPR029068">
    <property type="entry name" value="Glyas_Bleomycin-R_OHBP_Dase"/>
</dbReference>
<keyword evidence="5 8" id="KW-0862">Zinc</keyword>
<dbReference type="InterPro" id="IPR004361">
    <property type="entry name" value="Glyoxalase_1"/>
</dbReference>
<dbReference type="PROSITE" id="PS00934">
    <property type="entry name" value="GLYOXALASE_I_1"/>
    <property type="match status" value="2"/>
</dbReference>
<dbReference type="Gene3D" id="3.10.180.10">
    <property type="entry name" value="2,3-Dihydroxybiphenyl 1,2-Dioxygenase, domain 1"/>
    <property type="match status" value="2"/>
</dbReference>
<dbReference type="PROSITE" id="PS51819">
    <property type="entry name" value="VOC"/>
    <property type="match status" value="2"/>
</dbReference>
<dbReference type="InterPro" id="IPR018146">
    <property type="entry name" value="Glyoxalase_1_CS"/>
</dbReference>
<comment type="cofactor">
    <cofactor evidence="8">
        <name>Zn(2+)</name>
        <dbReference type="ChEBI" id="CHEBI:29105"/>
    </cofactor>
    <text evidence="8">Binds 1 zinc ion per subunit. In the homodimer, two zinc ions are bound between subunits.</text>
</comment>
<gene>
    <name evidence="11" type="ORF">DASC09_017040</name>
</gene>
<dbReference type="Pfam" id="PF00903">
    <property type="entry name" value="Glyoxalase"/>
    <property type="match status" value="2"/>
</dbReference>
<dbReference type="NCBIfam" id="TIGR00068">
    <property type="entry name" value="glyox_I"/>
    <property type="match status" value="2"/>
</dbReference>
<dbReference type="PANTHER" id="PTHR10374">
    <property type="entry name" value="LACTOYLGLUTATHIONE LYASE GLYOXALASE I"/>
    <property type="match status" value="1"/>
</dbReference>
<proteinExistence type="inferred from homology"/>
<evidence type="ECO:0000256" key="2">
    <source>
        <dbReference type="ARBA" id="ARBA00010363"/>
    </source>
</evidence>
<feature type="binding site" evidence="8">
    <location>
        <position position="257"/>
    </location>
    <ligand>
        <name>Zn(2+)</name>
        <dbReference type="ChEBI" id="CHEBI:29105"/>
        <note>ligand shared between dimeric partners</note>
    </ligand>
</feature>
<dbReference type="PANTHER" id="PTHR10374:SF30">
    <property type="entry name" value="LACTOYLGLUTATHIONE LYASE"/>
    <property type="match status" value="1"/>
</dbReference>
<evidence type="ECO:0000256" key="4">
    <source>
        <dbReference type="ARBA" id="ARBA00022723"/>
    </source>
</evidence>
<evidence type="ECO:0000256" key="6">
    <source>
        <dbReference type="ARBA" id="ARBA00023239"/>
    </source>
</evidence>
<feature type="active site" description="Proton donor/acceptor" evidence="7">
    <location>
        <position position="305"/>
    </location>
</feature>
<dbReference type="AlphaFoldDB" id="A0AAV5QIX8"/>
<dbReference type="RefSeq" id="XP_064851379.1">
    <property type="nucleotide sequence ID" value="XM_064995307.1"/>
</dbReference>
<dbReference type="SUPFAM" id="SSF54593">
    <property type="entry name" value="Glyoxalase/Bleomycin resistance protein/Dihydroxybiphenyl dioxygenase"/>
    <property type="match status" value="2"/>
</dbReference>
<dbReference type="GO" id="GO:0004462">
    <property type="term" value="F:lactoylglutathione lyase activity"/>
    <property type="evidence" value="ECO:0007669"/>
    <property type="project" value="UniProtKB-UniRule"/>
</dbReference>